<gene>
    <name evidence="3" type="ORF">MCOLE_v1c03030</name>
</gene>
<dbReference type="EMBL" id="CP024968">
    <property type="protein sequence ID" value="ATZ20817.1"/>
    <property type="molecule type" value="Genomic_DNA"/>
</dbReference>
<proteinExistence type="predicted"/>
<accession>A0A2K8P236</accession>
<dbReference type="KEGG" id="mcol:MCOLE_v1c03030"/>
<evidence type="ECO:0000256" key="1">
    <source>
        <dbReference type="SAM" id="Coils"/>
    </source>
</evidence>
<dbReference type="NCBIfam" id="NF046003">
    <property type="entry name" value="DxFTY_mem_plasm"/>
    <property type="match status" value="1"/>
</dbReference>
<keyword evidence="2" id="KW-0472">Membrane</keyword>
<reference evidence="3 4" key="1">
    <citation type="submission" date="2017-11" db="EMBL/GenBank/DDBJ databases">
        <title>Genome sequence of Mesoplasma coleopterae BARC 779 (ATCC 49583).</title>
        <authorList>
            <person name="Lo W.-S."/>
            <person name="Kuo C.-H."/>
        </authorList>
    </citation>
    <scope>NUCLEOTIDE SEQUENCE [LARGE SCALE GENOMIC DNA]</scope>
    <source>
        <strain evidence="3 4">BARC 779</strain>
    </source>
</reference>
<dbReference type="Proteomes" id="UP000232221">
    <property type="component" value="Chromosome"/>
</dbReference>
<keyword evidence="1" id="KW-0175">Coiled coil</keyword>
<feature type="transmembrane region" description="Helical" evidence="2">
    <location>
        <begin position="21"/>
        <end position="45"/>
    </location>
</feature>
<dbReference type="OrthoDB" id="400931at2"/>
<feature type="transmembrane region" description="Helical" evidence="2">
    <location>
        <begin position="95"/>
        <end position="115"/>
    </location>
</feature>
<organism evidence="3 4">
    <name type="scientific">Mesoplasma coleopterae</name>
    <dbReference type="NCBI Taxonomy" id="324078"/>
    <lineage>
        <taxon>Bacteria</taxon>
        <taxon>Bacillati</taxon>
        <taxon>Mycoplasmatota</taxon>
        <taxon>Mollicutes</taxon>
        <taxon>Entomoplasmatales</taxon>
        <taxon>Entomoplasmataceae</taxon>
        <taxon>Mesoplasma</taxon>
    </lineage>
</organism>
<feature type="transmembrane region" description="Helical" evidence="2">
    <location>
        <begin position="65"/>
        <end position="88"/>
    </location>
</feature>
<name>A0A2K8P236_9MOLU</name>
<evidence type="ECO:0000313" key="3">
    <source>
        <dbReference type="EMBL" id="ATZ20817.1"/>
    </source>
</evidence>
<protein>
    <submittedName>
        <fullName evidence="3">Uncharacterized protein</fullName>
    </submittedName>
</protein>
<evidence type="ECO:0000256" key="2">
    <source>
        <dbReference type="SAM" id="Phobius"/>
    </source>
</evidence>
<feature type="transmembrane region" description="Helical" evidence="2">
    <location>
        <begin position="121"/>
        <end position="147"/>
    </location>
</feature>
<feature type="coiled-coil region" evidence="1">
    <location>
        <begin position="183"/>
        <end position="236"/>
    </location>
</feature>
<keyword evidence="2" id="KW-0812">Transmembrane</keyword>
<dbReference type="AlphaFoldDB" id="A0A2K8P236"/>
<keyword evidence="4" id="KW-1185">Reference proteome</keyword>
<sequence length="238" mass="28093">MSEIKNLDWNKTREFDLERTNVWISFAFEIIGVVLPYVGIWILIGSSWNTEKFHNYYNVLPVKEFLLTIICIGYLIIALGFNLITYILKWQKEDSFTFTTAIALCLTGFVTNSIWIDKLSIGGFAIFLKLIFLVVFALIGIFIGTLGTMFIRNFRFKIEEEDQILLEAYKKGEEIPSIKKIRLEKAEKYRIKKEQEIEELNRFKEELNEKIAIELKNKKNEKLDEKENKKRNKKNNKK</sequence>
<evidence type="ECO:0000313" key="4">
    <source>
        <dbReference type="Proteomes" id="UP000232221"/>
    </source>
</evidence>
<dbReference type="RefSeq" id="WP_100670859.1">
    <property type="nucleotide sequence ID" value="NZ_CP024968.1"/>
</dbReference>
<keyword evidence="2" id="KW-1133">Transmembrane helix</keyword>